<evidence type="ECO:0000256" key="4">
    <source>
        <dbReference type="ARBA" id="ARBA00022989"/>
    </source>
</evidence>
<keyword evidence="3 6" id="KW-0812">Transmembrane</keyword>
<dbReference type="RefSeq" id="WP_183855128.1">
    <property type="nucleotide sequence ID" value="NZ_JACHOO010000003.1"/>
</dbReference>
<dbReference type="Proteomes" id="UP000523821">
    <property type="component" value="Unassembled WGS sequence"/>
</dbReference>
<dbReference type="InterPro" id="IPR039653">
    <property type="entry name" value="Prenyltransferase"/>
</dbReference>
<accession>A0A7W9L1Q8</accession>
<proteinExistence type="predicted"/>
<keyword evidence="2" id="KW-1003">Cell membrane</keyword>
<comment type="subcellular location">
    <subcellularLocation>
        <location evidence="1">Membrane</location>
        <topology evidence="1">Multi-pass membrane protein</topology>
    </subcellularLocation>
</comment>
<dbReference type="PANTHER" id="PTHR11048">
    <property type="entry name" value="PRENYLTRANSFERASES"/>
    <property type="match status" value="1"/>
</dbReference>
<feature type="transmembrane region" description="Helical" evidence="6">
    <location>
        <begin position="292"/>
        <end position="311"/>
    </location>
</feature>
<evidence type="ECO:0000256" key="1">
    <source>
        <dbReference type="ARBA" id="ARBA00004141"/>
    </source>
</evidence>
<name>A0A7W9L1Q8_9HYPH</name>
<keyword evidence="5 6" id="KW-0472">Membrane</keyword>
<evidence type="ECO:0000313" key="8">
    <source>
        <dbReference type="Proteomes" id="UP000523821"/>
    </source>
</evidence>
<sequence length="478" mass="51158">MANERAADLPLAVDLDGALVRADLLRAASLAALRRPLSALLGLSEPLRSAKAEVKRRIAGATAADPAPLAYDPDIVAWLKDERARGRRIVLVGAADQAEVEAVAAELGVFDAACGTGADADPSGERRLGLIRSLIGDRFAFLGGETVDTPAFRAAEQVVLVGAGTRRERRLRPGQSVERRFDPPRPGLAVWLRAMRLRHWTKNVLVFVAPVLALKEAGLAPLGAALLLFLAFGLLASATYLVNDLLDIAADRQHPEKRHRPIAAGLIPPGAAVGMAAALLGGAALIALALPLSAGLALVAYLAITLCYSFWLKRMPIVDTFVLASLFTLRVLAGGLLLPAGVSAWLLSFSLLFFLGLAIVKRHVELARVVAAGGTGVAARGYTARDLPLLLAAGVASSFSAIIIFFLYLVEEQYPSALYRRPEMLWGLMPVILLWSLRVWHLTVHGRMNEDPVLFALKDGFSRWLGVVCGVLLLMAWL</sequence>
<dbReference type="NCBIfam" id="NF006088">
    <property type="entry name" value="PRK08238.1"/>
    <property type="match status" value="1"/>
</dbReference>
<evidence type="ECO:0000256" key="2">
    <source>
        <dbReference type="ARBA" id="ARBA00022475"/>
    </source>
</evidence>
<keyword evidence="7" id="KW-0808">Transferase</keyword>
<dbReference type="GO" id="GO:0009247">
    <property type="term" value="P:glycolipid biosynthetic process"/>
    <property type="evidence" value="ECO:0007669"/>
    <property type="project" value="TreeGrafter"/>
</dbReference>
<dbReference type="Pfam" id="PF01040">
    <property type="entry name" value="UbiA"/>
    <property type="match status" value="1"/>
</dbReference>
<dbReference type="GO" id="GO:0016765">
    <property type="term" value="F:transferase activity, transferring alkyl or aryl (other than methyl) groups"/>
    <property type="evidence" value="ECO:0007669"/>
    <property type="project" value="InterPro"/>
</dbReference>
<keyword evidence="4 6" id="KW-1133">Transmembrane helix</keyword>
<comment type="caution">
    <text evidence="7">The sequence shown here is derived from an EMBL/GenBank/DDBJ whole genome shotgun (WGS) entry which is preliminary data.</text>
</comment>
<dbReference type="EMBL" id="JACHOO010000003">
    <property type="protein sequence ID" value="MBB5752902.1"/>
    <property type="molecule type" value="Genomic_DNA"/>
</dbReference>
<keyword evidence="8" id="KW-1185">Reference proteome</keyword>
<feature type="transmembrane region" description="Helical" evidence="6">
    <location>
        <begin position="262"/>
        <end position="286"/>
    </location>
</feature>
<dbReference type="InterPro" id="IPR044878">
    <property type="entry name" value="UbiA_sf"/>
</dbReference>
<gene>
    <name evidence="7" type="ORF">GGQ63_001956</name>
</gene>
<organism evidence="7 8">
    <name type="scientific">Prosthecomicrobium pneumaticum</name>
    <dbReference type="NCBI Taxonomy" id="81895"/>
    <lineage>
        <taxon>Bacteria</taxon>
        <taxon>Pseudomonadati</taxon>
        <taxon>Pseudomonadota</taxon>
        <taxon>Alphaproteobacteria</taxon>
        <taxon>Hyphomicrobiales</taxon>
        <taxon>Kaistiaceae</taxon>
        <taxon>Prosthecomicrobium</taxon>
    </lineage>
</organism>
<feature type="transmembrane region" description="Helical" evidence="6">
    <location>
        <begin position="219"/>
        <end position="242"/>
    </location>
</feature>
<dbReference type="CDD" id="cd13963">
    <property type="entry name" value="PT_UbiA_2"/>
    <property type="match status" value="1"/>
</dbReference>
<feature type="transmembrane region" description="Helical" evidence="6">
    <location>
        <begin position="422"/>
        <end position="441"/>
    </location>
</feature>
<reference evidence="7 8" key="1">
    <citation type="submission" date="2020-08" db="EMBL/GenBank/DDBJ databases">
        <title>Genomic Encyclopedia of Type Strains, Phase IV (KMG-IV): sequencing the most valuable type-strain genomes for metagenomic binning, comparative biology and taxonomic classification.</title>
        <authorList>
            <person name="Goeker M."/>
        </authorList>
    </citation>
    <scope>NUCLEOTIDE SEQUENCE [LARGE SCALE GENOMIC DNA]</scope>
    <source>
        <strain evidence="7 8">DSM 16268</strain>
    </source>
</reference>
<evidence type="ECO:0000313" key="7">
    <source>
        <dbReference type="EMBL" id="MBB5752902.1"/>
    </source>
</evidence>
<dbReference type="AlphaFoldDB" id="A0A7W9L1Q8"/>
<dbReference type="GO" id="GO:0005886">
    <property type="term" value="C:plasma membrane"/>
    <property type="evidence" value="ECO:0007669"/>
    <property type="project" value="TreeGrafter"/>
</dbReference>
<evidence type="ECO:0000256" key="3">
    <source>
        <dbReference type="ARBA" id="ARBA00022692"/>
    </source>
</evidence>
<dbReference type="InterPro" id="IPR000537">
    <property type="entry name" value="UbiA_prenyltransferase"/>
</dbReference>
<dbReference type="PANTHER" id="PTHR11048:SF5">
    <property type="entry name" value="DECAPRENYL-PHOSPHATE PHOSPHORIBOSYLTRANSFERASE"/>
    <property type="match status" value="1"/>
</dbReference>
<feature type="transmembrane region" description="Helical" evidence="6">
    <location>
        <begin position="342"/>
        <end position="359"/>
    </location>
</feature>
<feature type="transmembrane region" description="Helical" evidence="6">
    <location>
        <begin position="461"/>
        <end position="477"/>
    </location>
</feature>
<evidence type="ECO:0000256" key="5">
    <source>
        <dbReference type="ARBA" id="ARBA00023136"/>
    </source>
</evidence>
<evidence type="ECO:0000256" key="6">
    <source>
        <dbReference type="SAM" id="Phobius"/>
    </source>
</evidence>
<protein>
    <submittedName>
        <fullName evidence="7">4-hydroxybenzoate polyprenyltransferase</fullName>
    </submittedName>
</protein>
<feature type="transmembrane region" description="Helical" evidence="6">
    <location>
        <begin position="389"/>
        <end position="410"/>
    </location>
</feature>
<dbReference type="Gene3D" id="1.10.357.140">
    <property type="entry name" value="UbiA prenyltransferase"/>
    <property type="match status" value="1"/>
</dbReference>